<proteinExistence type="predicted"/>
<reference evidence="2 3" key="1">
    <citation type="submission" date="2017-11" db="EMBL/GenBank/DDBJ databases">
        <title>Genomic Encyclopedia of Archaeal and Bacterial Type Strains, Phase II (KMG-II): From Individual Species to Whole Genera.</title>
        <authorList>
            <person name="Goeker M."/>
        </authorList>
    </citation>
    <scope>NUCLEOTIDE SEQUENCE [LARGE SCALE GENOMIC DNA]</scope>
    <source>
        <strain evidence="2 3">DSM 28175</strain>
    </source>
</reference>
<keyword evidence="1" id="KW-0732">Signal</keyword>
<sequence length="175" mass="19205">MSSLLKNKLALNFFLILVIAFTGKAMAQCGTSIQNGDERISTSLENYQYSNTSAGYYSLLVQTILAKNNTGEAYSLKLVYTGNIAHANLGTIAFKTNTSAVLVKQLKLEKAVKNDESTVRSKVYTVSLTAADVEQIKNNSIALIELRYINQLKPINIKTNDADFLKSQINCVANL</sequence>
<gene>
    <name evidence="2" type="ORF">CLV57_2279</name>
</gene>
<protein>
    <recommendedName>
        <fullName evidence="4">Fn3 domain-containing protein</fullName>
    </recommendedName>
</protein>
<dbReference type="AlphaFoldDB" id="A0A2H9VLF3"/>
<evidence type="ECO:0000313" key="2">
    <source>
        <dbReference type="EMBL" id="PJJ79154.1"/>
    </source>
</evidence>
<evidence type="ECO:0000256" key="1">
    <source>
        <dbReference type="SAM" id="SignalP"/>
    </source>
</evidence>
<keyword evidence="3" id="KW-1185">Reference proteome</keyword>
<evidence type="ECO:0000313" key="3">
    <source>
        <dbReference type="Proteomes" id="UP000242687"/>
    </source>
</evidence>
<comment type="caution">
    <text evidence="2">The sequence shown here is derived from an EMBL/GenBank/DDBJ whole genome shotgun (WGS) entry which is preliminary data.</text>
</comment>
<dbReference type="Proteomes" id="UP000242687">
    <property type="component" value="Unassembled WGS sequence"/>
</dbReference>
<name>A0A2H9VLF3_9SPHI</name>
<feature type="chain" id="PRO_5014194407" description="Fn3 domain-containing protein" evidence="1">
    <location>
        <begin position="28"/>
        <end position="175"/>
    </location>
</feature>
<accession>A0A2H9VLF3</accession>
<feature type="signal peptide" evidence="1">
    <location>
        <begin position="1"/>
        <end position="27"/>
    </location>
</feature>
<dbReference type="EMBL" id="PGFJ01000002">
    <property type="protein sequence ID" value="PJJ79154.1"/>
    <property type="molecule type" value="Genomic_DNA"/>
</dbReference>
<evidence type="ECO:0008006" key="4">
    <source>
        <dbReference type="Google" id="ProtNLM"/>
    </source>
</evidence>
<organism evidence="2 3">
    <name type="scientific">Mucilaginibacter auburnensis</name>
    <dbReference type="NCBI Taxonomy" id="1457233"/>
    <lineage>
        <taxon>Bacteria</taxon>
        <taxon>Pseudomonadati</taxon>
        <taxon>Bacteroidota</taxon>
        <taxon>Sphingobacteriia</taxon>
        <taxon>Sphingobacteriales</taxon>
        <taxon>Sphingobacteriaceae</taxon>
        <taxon>Mucilaginibacter</taxon>
    </lineage>
</organism>